<comment type="subcellular location">
    <subcellularLocation>
        <location evidence="1">Cell outer membrane</location>
    </subcellularLocation>
</comment>
<evidence type="ECO:0000256" key="6">
    <source>
        <dbReference type="ARBA" id="ARBA00023136"/>
    </source>
</evidence>
<sequence length="471" mass="52563">MFRSRYLILYAFLCTLFLHETVKAQEGPQTLTIKDALDSVVQNYGTIRAKRNVVKQAQSNIDYSKLQAIPDLNLSASNFYGTANGINGPSYNVGAGGIASSGPVMPSQNWNAAFGGLYLANVNWNFFSFGKIREGVKVSQANLTTNQKDLDQEIFQDQVKVCAAYLNLMGAQQLTKVAQDNYNRAVIVRNAVVPRVLSGLNAGVDSSIAVAQVSSAMMAWTRSKDREQELANELIRLLGTRNTEEPVLDTLFITRIPDNFLDTLNSYSAQHPVLQYYNSQILASREQEKYIHTQFFPTFNLFSAYQYRASGFKSDYSTSAMDAYSSNYLTGVGTGRQNYLVGVGVTWNLSNPIRLRKLEQAQRNQTYALQDAYAMNDQQLNAQITLANNKVKNALSNYYQIPTQLKAASDAFLQKTVQYKNGLNTIIDVQQALYLLNSAEIDKYIAYNNVWQALLIKAAAIGDLDVFLKKL</sequence>
<evidence type="ECO:0000256" key="5">
    <source>
        <dbReference type="ARBA" id="ARBA00022692"/>
    </source>
</evidence>
<keyword evidence="6" id="KW-0472">Membrane</keyword>
<organism evidence="9 10">
    <name type="scientific">Pseudopedobacter saltans</name>
    <dbReference type="NCBI Taxonomy" id="151895"/>
    <lineage>
        <taxon>Bacteria</taxon>
        <taxon>Pseudomonadati</taxon>
        <taxon>Bacteroidota</taxon>
        <taxon>Sphingobacteriia</taxon>
        <taxon>Sphingobacteriales</taxon>
        <taxon>Sphingobacteriaceae</taxon>
        <taxon>Pseudopedobacter</taxon>
    </lineage>
</organism>
<dbReference type="Proteomes" id="UP000249645">
    <property type="component" value="Unassembled WGS sequence"/>
</dbReference>
<dbReference type="EMBL" id="QFOI01000556">
    <property type="protein sequence ID" value="PZP40999.1"/>
    <property type="molecule type" value="Genomic_DNA"/>
</dbReference>
<dbReference type="Gene3D" id="1.20.1600.10">
    <property type="entry name" value="Outer membrane efflux proteins (OEP)"/>
    <property type="match status" value="1"/>
</dbReference>
<dbReference type="PANTHER" id="PTHR30026">
    <property type="entry name" value="OUTER MEMBRANE PROTEIN TOLC"/>
    <property type="match status" value="1"/>
</dbReference>
<keyword evidence="5" id="KW-0812">Transmembrane</keyword>
<dbReference type="InterPro" id="IPR003423">
    <property type="entry name" value="OMP_efflux"/>
</dbReference>
<evidence type="ECO:0000256" key="7">
    <source>
        <dbReference type="ARBA" id="ARBA00023237"/>
    </source>
</evidence>
<dbReference type="SUPFAM" id="SSF56954">
    <property type="entry name" value="Outer membrane efflux proteins (OEP)"/>
    <property type="match status" value="1"/>
</dbReference>
<keyword evidence="7" id="KW-0998">Cell outer membrane</keyword>
<keyword evidence="4" id="KW-1134">Transmembrane beta strand</keyword>
<dbReference type="Pfam" id="PF02321">
    <property type="entry name" value="OEP"/>
    <property type="match status" value="1"/>
</dbReference>
<keyword evidence="3" id="KW-0813">Transport</keyword>
<proteinExistence type="inferred from homology"/>
<evidence type="ECO:0000256" key="1">
    <source>
        <dbReference type="ARBA" id="ARBA00004442"/>
    </source>
</evidence>
<protein>
    <submittedName>
        <fullName evidence="9">Transporter</fullName>
    </submittedName>
</protein>
<dbReference type="GO" id="GO:0009279">
    <property type="term" value="C:cell outer membrane"/>
    <property type="evidence" value="ECO:0007669"/>
    <property type="project" value="UniProtKB-SubCell"/>
</dbReference>
<evidence type="ECO:0000256" key="8">
    <source>
        <dbReference type="SAM" id="SignalP"/>
    </source>
</evidence>
<evidence type="ECO:0000256" key="3">
    <source>
        <dbReference type="ARBA" id="ARBA00022448"/>
    </source>
</evidence>
<comment type="similarity">
    <text evidence="2">Belongs to the outer membrane factor (OMF) (TC 1.B.17) family.</text>
</comment>
<dbReference type="GO" id="GO:1990281">
    <property type="term" value="C:efflux pump complex"/>
    <property type="evidence" value="ECO:0007669"/>
    <property type="project" value="TreeGrafter"/>
</dbReference>
<dbReference type="GO" id="GO:0015562">
    <property type="term" value="F:efflux transmembrane transporter activity"/>
    <property type="evidence" value="ECO:0007669"/>
    <property type="project" value="InterPro"/>
</dbReference>
<evidence type="ECO:0000256" key="2">
    <source>
        <dbReference type="ARBA" id="ARBA00007613"/>
    </source>
</evidence>
<name>A0A2W5GFQ5_9SPHI</name>
<feature type="chain" id="PRO_5016054885" evidence="8">
    <location>
        <begin position="25"/>
        <end position="471"/>
    </location>
</feature>
<reference evidence="9 10" key="1">
    <citation type="submission" date="2017-11" db="EMBL/GenBank/DDBJ databases">
        <title>Infants hospitalized years apart are colonized by the same room-sourced microbial strains.</title>
        <authorList>
            <person name="Brooks B."/>
            <person name="Olm M.R."/>
            <person name="Firek B.A."/>
            <person name="Baker R."/>
            <person name="Thomas B.C."/>
            <person name="Morowitz M.J."/>
            <person name="Banfield J.F."/>
        </authorList>
    </citation>
    <scope>NUCLEOTIDE SEQUENCE [LARGE SCALE GENOMIC DNA]</scope>
    <source>
        <strain evidence="9">S2_009_000_R2_76</strain>
    </source>
</reference>
<feature type="signal peptide" evidence="8">
    <location>
        <begin position="1"/>
        <end position="24"/>
    </location>
</feature>
<gene>
    <name evidence="9" type="ORF">DI598_18755</name>
</gene>
<evidence type="ECO:0000313" key="9">
    <source>
        <dbReference type="EMBL" id="PZP40999.1"/>
    </source>
</evidence>
<dbReference type="PANTHER" id="PTHR30026:SF20">
    <property type="entry name" value="OUTER MEMBRANE PROTEIN TOLC"/>
    <property type="match status" value="1"/>
</dbReference>
<keyword evidence="8" id="KW-0732">Signal</keyword>
<evidence type="ECO:0000256" key="4">
    <source>
        <dbReference type="ARBA" id="ARBA00022452"/>
    </source>
</evidence>
<evidence type="ECO:0000313" key="10">
    <source>
        <dbReference type="Proteomes" id="UP000249645"/>
    </source>
</evidence>
<dbReference type="AlphaFoldDB" id="A0A2W5GFQ5"/>
<dbReference type="GO" id="GO:0015288">
    <property type="term" value="F:porin activity"/>
    <property type="evidence" value="ECO:0007669"/>
    <property type="project" value="TreeGrafter"/>
</dbReference>
<comment type="caution">
    <text evidence="9">The sequence shown here is derived from an EMBL/GenBank/DDBJ whole genome shotgun (WGS) entry which is preliminary data.</text>
</comment>
<dbReference type="InterPro" id="IPR051906">
    <property type="entry name" value="TolC-like"/>
</dbReference>
<accession>A0A2W5GFQ5</accession>